<dbReference type="PROSITE" id="PS50887">
    <property type="entry name" value="GGDEF"/>
    <property type="match status" value="1"/>
</dbReference>
<reference evidence="2" key="1">
    <citation type="submission" date="2021-04" db="EMBL/GenBank/DDBJ databases">
        <title>Devosia litorisediminis sp. nov., isolated from a sand dune.</title>
        <authorList>
            <person name="Park S."/>
            <person name="Yoon J.-H."/>
        </authorList>
    </citation>
    <scope>NUCLEOTIDE SEQUENCE</scope>
    <source>
        <strain evidence="2">BSSL-BM10</strain>
    </source>
</reference>
<keyword evidence="3" id="KW-1185">Reference proteome</keyword>
<feature type="domain" description="GGDEF" evidence="1">
    <location>
        <begin position="71"/>
        <end position="206"/>
    </location>
</feature>
<dbReference type="GO" id="GO:0052621">
    <property type="term" value="F:diguanylate cyclase activity"/>
    <property type="evidence" value="ECO:0007669"/>
    <property type="project" value="UniProtKB-EC"/>
</dbReference>
<dbReference type="Pfam" id="PF00990">
    <property type="entry name" value="GGDEF"/>
    <property type="match status" value="1"/>
</dbReference>
<evidence type="ECO:0000313" key="3">
    <source>
        <dbReference type="Proteomes" id="UP000678281"/>
    </source>
</evidence>
<dbReference type="Gene3D" id="3.30.70.270">
    <property type="match status" value="1"/>
</dbReference>
<dbReference type="EC" id="2.7.7.65" evidence="2"/>
<evidence type="ECO:0000259" key="1">
    <source>
        <dbReference type="PROSITE" id="PS50887"/>
    </source>
</evidence>
<proteinExistence type="predicted"/>
<dbReference type="SMART" id="SM00267">
    <property type="entry name" value="GGDEF"/>
    <property type="match status" value="1"/>
</dbReference>
<evidence type="ECO:0000313" key="2">
    <source>
        <dbReference type="EMBL" id="MBS3849133.1"/>
    </source>
</evidence>
<dbReference type="Proteomes" id="UP000678281">
    <property type="component" value="Unassembled WGS sequence"/>
</dbReference>
<dbReference type="NCBIfam" id="TIGR00254">
    <property type="entry name" value="GGDEF"/>
    <property type="match status" value="1"/>
</dbReference>
<gene>
    <name evidence="2" type="ORF">KD146_10550</name>
</gene>
<dbReference type="AlphaFoldDB" id="A0A942E6H5"/>
<dbReference type="EMBL" id="JAGXTP010000001">
    <property type="protein sequence ID" value="MBS3849133.1"/>
    <property type="molecule type" value="Genomic_DNA"/>
</dbReference>
<dbReference type="RefSeq" id="WP_212658625.1">
    <property type="nucleotide sequence ID" value="NZ_JAGXTP010000001.1"/>
</dbReference>
<keyword evidence="2" id="KW-0808">Transferase</keyword>
<accession>A0A942E6H5</accession>
<dbReference type="InterPro" id="IPR029787">
    <property type="entry name" value="Nucleotide_cyclase"/>
</dbReference>
<dbReference type="InterPro" id="IPR000160">
    <property type="entry name" value="GGDEF_dom"/>
</dbReference>
<dbReference type="InterPro" id="IPR043128">
    <property type="entry name" value="Rev_trsase/Diguanyl_cyclase"/>
</dbReference>
<organism evidence="2 3">
    <name type="scientific">Devosia litorisediminis</name>
    <dbReference type="NCBI Taxonomy" id="2829817"/>
    <lineage>
        <taxon>Bacteria</taxon>
        <taxon>Pseudomonadati</taxon>
        <taxon>Pseudomonadota</taxon>
        <taxon>Alphaproteobacteria</taxon>
        <taxon>Hyphomicrobiales</taxon>
        <taxon>Devosiaceae</taxon>
        <taxon>Devosia</taxon>
    </lineage>
</organism>
<dbReference type="SUPFAM" id="SSF55073">
    <property type="entry name" value="Nucleotide cyclase"/>
    <property type="match status" value="1"/>
</dbReference>
<comment type="caution">
    <text evidence="2">The sequence shown here is derived from an EMBL/GenBank/DDBJ whole genome shotgun (WGS) entry which is preliminary data.</text>
</comment>
<protein>
    <submittedName>
        <fullName evidence="2">Diguanylate cyclase</fullName>
        <ecNumber evidence="2">2.7.7.65</ecNumber>
    </submittedName>
</protein>
<sequence>MTDTAFDKEVAEPFWPRVRAALASLRPVSASRQLSYDQPAIARTIGLRPKLGERIDEELASGWAAAAHRHVSLSLLVIEVDAMNDYFIAYGKPAADDCIASVMQAITENLPRATDTCLRWGPSSLVVVLPDLPVLMARASAAKMHEAVRRLGLSNKESHAGAVTVSMGLAVGNPRGSYDKKFFQTAVDALKKAQRKGLGRVETIDLRPAQDRKRKKAA</sequence>
<keyword evidence="2" id="KW-0548">Nucleotidyltransferase</keyword>
<name>A0A942E6H5_9HYPH</name>